<accession>A0A9Q0H527</accession>
<gene>
    <name evidence="1" type="ORF">NE237_025529</name>
</gene>
<evidence type="ECO:0000313" key="2">
    <source>
        <dbReference type="Proteomes" id="UP001141806"/>
    </source>
</evidence>
<sequence>MVFSKVFSKSNKSLDVAWGKVIAALLKPVHNRLMAMALNSISMKRSIDVIPTMARWVGEQQVAHESNQDVSVVAEVGATGFLARRTSQISPPHGNLILTVSPPPIGSHAPAPSVLSLRPSIPKVHLTQGNARAPSCSPASLSEFNASIGGFCTLNAAADLAHSHASIDPIPLGIGPSSMALINW</sequence>
<reference evidence="1" key="1">
    <citation type="journal article" date="2023" name="Plant J.">
        <title>The genome of the king protea, Protea cynaroides.</title>
        <authorList>
            <person name="Chang J."/>
            <person name="Duong T.A."/>
            <person name="Schoeman C."/>
            <person name="Ma X."/>
            <person name="Roodt D."/>
            <person name="Barker N."/>
            <person name="Li Z."/>
            <person name="Van de Peer Y."/>
            <person name="Mizrachi E."/>
        </authorList>
    </citation>
    <scope>NUCLEOTIDE SEQUENCE</scope>
    <source>
        <tissue evidence="1">Young leaves</tissue>
    </source>
</reference>
<protein>
    <submittedName>
        <fullName evidence="1">Uncharacterized protein</fullName>
    </submittedName>
</protein>
<dbReference type="Proteomes" id="UP001141806">
    <property type="component" value="Unassembled WGS sequence"/>
</dbReference>
<proteinExistence type="predicted"/>
<dbReference type="AlphaFoldDB" id="A0A9Q0H527"/>
<dbReference type="EMBL" id="JAMYWD010000010">
    <property type="protein sequence ID" value="KAJ4958418.1"/>
    <property type="molecule type" value="Genomic_DNA"/>
</dbReference>
<name>A0A9Q0H527_9MAGN</name>
<evidence type="ECO:0000313" key="1">
    <source>
        <dbReference type="EMBL" id="KAJ4958418.1"/>
    </source>
</evidence>
<keyword evidence="2" id="KW-1185">Reference proteome</keyword>
<organism evidence="1 2">
    <name type="scientific">Protea cynaroides</name>
    <dbReference type="NCBI Taxonomy" id="273540"/>
    <lineage>
        <taxon>Eukaryota</taxon>
        <taxon>Viridiplantae</taxon>
        <taxon>Streptophyta</taxon>
        <taxon>Embryophyta</taxon>
        <taxon>Tracheophyta</taxon>
        <taxon>Spermatophyta</taxon>
        <taxon>Magnoliopsida</taxon>
        <taxon>Proteales</taxon>
        <taxon>Proteaceae</taxon>
        <taxon>Protea</taxon>
    </lineage>
</organism>
<comment type="caution">
    <text evidence="1">The sequence shown here is derived from an EMBL/GenBank/DDBJ whole genome shotgun (WGS) entry which is preliminary data.</text>
</comment>